<proteinExistence type="predicted"/>
<dbReference type="AlphaFoldDB" id="X7YPV3"/>
<sequence length="53" mass="5740">MGTAEIRCDQAWDRHVASLTFTCRNSLSTELIFPKSSAPGIEFACFGVSARGC</sequence>
<evidence type="ECO:0000313" key="2">
    <source>
        <dbReference type="Proteomes" id="UP000020561"/>
    </source>
</evidence>
<comment type="caution">
    <text evidence="1">The sequence shown here is derived from an EMBL/GenBank/DDBJ whole genome shotgun (WGS) entry which is preliminary data.</text>
</comment>
<accession>X7YPV3</accession>
<evidence type="ECO:0000313" key="1">
    <source>
        <dbReference type="EMBL" id="EUA09144.1"/>
    </source>
</evidence>
<organism evidence="1 2">
    <name type="scientific">Mycobacterium kansasii 662</name>
    <dbReference type="NCBI Taxonomy" id="1299326"/>
    <lineage>
        <taxon>Bacteria</taxon>
        <taxon>Bacillati</taxon>
        <taxon>Actinomycetota</taxon>
        <taxon>Actinomycetes</taxon>
        <taxon>Mycobacteriales</taxon>
        <taxon>Mycobacteriaceae</taxon>
        <taxon>Mycobacterium</taxon>
    </lineage>
</organism>
<protein>
    <submittedName>
        <fullName evidence="1">Uncharacterized protein</fullName>
    </submittedName>
</protein>
<reference evidence="1 2" key="1">
    <citation type="submission" date="2013-12" db="EMBL/GenBank/DDBJ databases">
        <authorList>
            <person name="Brown-Elliot B."/>
            <person name="Wallace R."/>
            <person name="Lenaerts A."/>
            <person name="Ordway D."/>
            <person name="DeGroote M.A."/>
            <person name="Parker T."/>
            <person name="Sizemore C."/>
            <person name="Tallon L.J."/>
            <person name="Sadzewicz L.K."/>
            <person name="Sengamalay N."/>
            <person name="Fraser C.M."/>
            <person name="Hine E."/>
            <person name="Shefchek K.A."/>
            <person name="Das S.P."/>
            <person name="Tettelin H."/>
        </authorList>
    </citation>
    <scope>NUCLEOTIDE SEQUENCE [LARGE SCALE GENOMIC DNA]</scope>
    <source>
        <strain evidence="1 2">662</strain>
    </source>
</reference>
<dbReference type="EMBL" id="JAOA01000014">
    <property type="protein sequence ID" value="EUA09144.1"/>
    <property type="molecule type" value="Genomic_DNA"/>
</dbReference>
<gene>
    <name evidence="1" type="ORF">I545_6160</name>
</gene>
<name>X7YPV3_MYCKA</name>
<dbReference type="Proteomes" id="UP000020561">
    <property type="component" value="Unassembled WGS sequence"/>
</dbReference>